<name>A0ABR2XFJ9_9PEZI</name>
<dbReference type="Proteomes" id="UP001465668">
    <property type="component" value="Unassembled WGS sequence"/>
</dbReference>
<dbReference type="EMBL" id="JARVKM010000060">
    <property type="protein sequence ID" value="KAK9772542.1"/>
    <property type="molecule type" value="Genomic_DNA"/>
</dbReference>
<sequence>MYTKVDKGIIFVFMQDMAFSVAMVGTVRIVFADRSAIECLYGPTFTSNPQFPTKETVLAYDSRLAVGAAIKDNIIHIGEDSTAETGIECLALLISDTITWNG</sequence>
<evidence type="ECO:0000313" key="2">
    <source>
        <dbReference type="Proteomes" id="UP001465668"/>
    </source>
</evidence>
<accession>A0ABR2XFJ9</accession>
<protein>
    <submittedName>
        <fullName evidence="1">Beta-galactosidase</fullName>
    </submittedName>
</protein>
<dbReference type="SUPFAM" id="SSF117100">
    <property type="entry name" value="Beta-galactosidase LacA, domain 3"/>
    <property type="match status" value="1"/>
</dbReference>
<organism evidence="1 2">
    <name type="scientific">Seiridium cardinale</name>
    <dbReference type="NCBI Taxonomy" id="138064"/>
    <lineage>
        <taxon>Eukaryota</taxon>
        <taxon>Fungi</taxon>
        <taxon>Dikarya</taxon>
        <taxon>Ascomycota</taxon>
        <taxon>Pezizomycotina</taxon>
        <taxon>Sordariomycetes</taxon>
        <taxon>Xylariomycetidae</taxon>
        <taxon>Amphisphaeriales</taxon>
        <taxon>Sporocadaceae</taxon>
        <taxon>Seiridium</taxon>
    </lineage>
</organism>
<reference evidence="1 2" key="1">
    <citation type="submission" date="2024-02" db="EMBL/GenBank/DDBJ databases">
        <title>First draft genome assembly of two strains of Seiridium cardinale.</title>
        <authorList>
            <person name="Emiliani G."/>
            <person name="Scali E."/>
        </authorList>
    </citation>
    <scope>NUCLEOTIDE SEQUENCE [LARGE SCALE GENOMIC DNA]</scope>
    <source>
        <strain evidence="1 2">BM-138-000479</strain>
    </source>
</reference>
<evidence type="ECO:0000313" key="1">
    <source>
        <dbReference type="EMBL" id="KAK9772542.1"/>
    </source>
</evidence>
<gene>
    <name evidence="1" type="ORF">SCAR479_10759</name>
</gene>
<proteinExistence type="predicted"/>
<comment type="caution">
    <text evidence="1">The sequence shown here is derived from an EMBL/GenBank/DDBJ whole genome shotgun (WGS) entry which is preliminary data.</text>
</comment>
<keyword evidence="2" id="KW-1185">Reference proteome</keyword>
<dbReference type="InterPro" id="IPR036833">
    <property type="entry name" value="BetaGal_dom3_sf"/>
</dbReference>